<evidence type="ECO:0000313" key="2">
    <source>
        <dbReference type="Proteomes" id="UP000266841"/>
    </source>
</evidence>
<feature type="non-terminal residue" evidence="1">
    <location>
        <position position="1"/>
    </location>
</feature>
<sequence>GPGPAPPSAAAASSTEALVALLALARRPPHERPDGAPLRRHQLGQVQELLVLLPAPLHLAHGRVQPLVPPRLALLRGLAVQQGRHAGPLLLPVLHHRGLEDLILGVLPHASLDEHADYA</sequence>
<comment type="caution">
    <text evidence="1">The sequence shown here is derived from an EMBL/GenBank/DDBJ whole genome shotgun (WGS) entry which is preliminary data.</text>
</comment>
<gene>
    <name evidence="1" type="ORF">THAOC_23467</name>
</gene>
<dbReference type="Proteomes" id="UP000266841">
    <property type="component" value="Unassembled WGS sequence"/>
</dbReference>
<dbReference type="AlphaFoldDB" id="K0SDA0"/>
<evidence type="ECO:0000313" key="1">
    <source>
        <dbReference type="EMBL" id="EJK56612.1"/>
    </source>
</evidence>
<protein>
    <submittedName>
        <fullName evidence="1">Uncharacterized protein</fullName>
    </submittedName>
</protein>
<proteinExistence type="predicted"/>
<reference evidence="1 2" key="1">
    <citation type="journal article" date="2012" name="Genome Biol.">
        <title>Genome and low-iron response of an oceanic diatom adapted to chronic iron limitation.</title>
        <authorList>
            <person name="Lommer M."/>
            <person name="Specht M."/>
            <person name="Roy A.S."/>
            <person name="Kraemer L."/>
            <person name="Andreson R."/>
            <person name="Gutowska M.A."/>
            <person name="Wolf J."/>
            <person name="Bergner S.V."/>
            <person name="Schilhabel M.B."/>
            <person name="Klostermeier U.C."/>
            <person name="Beiko R.G."/>
            <person name="Rosenstiel P."/>
            <person name="Hippler M."/>
            <person name="Laroche J."/>
        </authorList>
    </citation>
    <scope>NUCLEOTIDE SEQUENCE [LARGE SCALE GENOMIC DNA]</scope>
    <source>
        <strain evidence="1 2">CCMP1005</strain>
    </source>
</reference>
<organism evidence="1 2">
    <name type="scientific">Thalassiosira oceanica</name>
    <name type="common">Marine diatom</name>
    <dbReference type="NCBI Taxonomy" id="159749"/>
    <lineage>
        <taxon>Eukaryota</taxon>
        <taxon>Sar</taxon>
        <taxon>Stramenopiles</taxon>
        <taxon>Ochrophyta</taxon>
        <taxon>Bacillariophyta</taxon>
        <taxon>Coscinodiscophyceae</taxon>
        <taxon>Thalassiosirophycidae</taxon>
        <taxon>Thalassiosirales</taxon>
        <taxon>Thalassiosiraceae</taxon>
        <taxon>Thalassiosira</taxon>
    </lineage>
</organism>
<accession>K0SDA0</accession>
<keyword evidence="2" id="KW-1185">Reference proteome</keyword>
<name>K0SDA0_THAOC</name>
<dbReference type="EMBL" id="AGNL01030976">
    <property type="protein sequence ID" value="EJK56612.1"/>
    <property type="molecule type" value="Genomic_DNA"/>
</dbReference>